<evidence type="ECO:0000256" key="4">
    <source>
        <dbReference type="ARBA" id="ARBA00022692"/>
    </source>
</evidence>
<dbReference type="PANTHER" id="PTHR34469:SF4">
    <property type="entry name" value="PHOTOSYSTEM II REACTION CENTER PROTEIN H"/>
    <property type="match status" value="1"/>
</dbReference>
<dbReference type="SUPFAM" id="SSF161025">
    <property type="entry name" value="Photosystem II 10 kDa phosphoprotein PsbH"/>
    <property type="match status" value="1"/>
</dbReference>
<dbReference type="Gene3D" id="1.20.5.880">
    <property type="entry name" value="Photosystem II reaction center protein H"/>
    <property type="match status" value="1"/>
</dbReference>
<keyword evidence="6" id="KW-0472">Membrane</keyword>
<dbReference type="GO" id="GO:0009535">
    <property type="term" value="C:chloroplast thylakoid membrane"/>
    <property type="evidence" value="ECO:0007669"/>
    <property type="project" value="UniProtKB-SubCell"/>
</dbReference>
<dbReference type="Pfam" id="PF00737">
    <property type="entry name" value="PsbH"/>
    <property type="match status" value="1"/>
</dbReference>
<keyword evidence="9" id="KW-1185">Reference proteome</keyword>
<comment type="subcellular location">
    <subcellularLocation>
        <location evidence="1">Plastid</location>
        <location evidence="1">Chloroplast thylakoid membrane</location>
        <topology evidence="1">Single-pass membrane protein</topology>
    </subcellularLocation>
</comment>
<protein>
    <submittedName>
        <fullName evidence="8">Photosystem ii reaction center protein h</fullName>
    </submittedName>
</protein>
<keyword evidence="7" id="KW-0604">Photosystem II</keyword>
<evidence type="ECO:0000313" key="8">
    <source>
        <dbReference type="EMBL" id="GFP79531.1"/>
    </source>
</evidence>
<evidence type="ECO:0000256" key="1">
    <source>
        <dbReference type="ARBA" id="ARBA00004581"/>
    </source>
</evidence>
<dbReference type="InterPro" id="IPR036863">
    <property type="entry name" value="PSII_PsbH_sf"/>
</dbReference>
<comment type="caution">
    <text evidence="8">The sequence shown here is derived from an EMBL/GenBank/DDBJ whole genome shotgun (WGS) entry which is preliminary data.</text>
</comment>
<organism evidence="8 9">
    <name type="scientific">Phtheirospermum japonicum</name>
    <dbReference type="NCBI Taxonomy" id="374723"/>
    <lineage>
        <taxon>Eukaryota</taxon>
        <taxon>Viridiplantae</taxon>
        <taxon>Streptophyta</taxon>
        <taxon>Embryophyta</taxon>
        <taxon>Tracheophyta</taxon>
        <taxon>Spermatophyta</taxon>
        <taxon>Magnoliopsida</taxon>
        <taxon>eudicotyledons</taxon>
        <taxon>Gunneridae</taxon>
        <taxon>Pentapetalae</taxon>
        <taxon>asterids</taxon>
        <taxon>lamiids</taxon>
        <taxon>Lamiales</taxon>
        <taxon>Orobanchaceae</taxon>
        <taxon>Orobanchaceae incertae sedis</taxon>
        <taxon>Phtheirospermum</taxon>
    </lineage>
</organism>
<name>A0A830BBV6_9LAMI</name>
<dbReference type="EMBL" id="BMAC01000010">
    <property type="protein sequence ID" value="GFP79531.1"/>
    <property type="molecule type" value="Genomic_DNA"/>
</dbReference>
<dbReference type="OrthoDB" id="564838at2759"/>
<dbReference type="GO" id="GO:0042301">
    <property type="term" value="F:phosphate ion binding"/>
    <property type="evidence" value="ECO:0007669"/>
    <property type="project" value="InterPro"/>
</dbReference>
<dbReference type="GO" id="GO:0009523">
    <property type="term" value="C:photosystem II"/>
    <property type="evidence" value="ECO:0007669"/>
    <property type="project" value="UniProtKB-KW"/>
</dbReference>
<gene>
    <name evidence="8" type="ORF">PHJA_000096600</name>
</gene>
<proteinExistence type="predicted"/>
<dbReference type="AlphaFoldDB" id="A0A830BBV6"/>
<accession>A0A830BBV6</accession>
<keyword evidence="4" id="KW-0812">Transmembrane</keyword>
<dbReference type="InterPro" id="IPR001056">
    <property type="entry name" value="PSII_PsbH"/>
</dbReference>
<evidence type="ECO:0000256" key="7">
    <source>
        <dbReference type="ARBA" id="ARBA00023276"/>
    </source>
</evidence>
<evidence type="ECO:0000313" key="9">
    <source>
        <dbReference type="Proteomes" id="UP000653305"/>
    </source>
</evidence>
<dbReference type="GO" id="GO:0015979">
    <property type="term" value="P:photosynthesis"/>
    <property type="evidence" value="ECO:0007669"/>
    <property type="project" value="UniProtKB-KW"/>
</dbReference>
<evidence type="ECO:0000256" key="2">
    <source>
        <dbReference type="ARBA" id="ARBA00022531"/>
    </source>
</evidence>
<sequence>MATQTIENISRTSPKQTILGSLLKSVNLEYGKVAPGWGTTHLMGVIDMARLRQIFI</sequence>
<reference evidence="8" key="1">
    <citation type="submission" date="2020-07" db="EMBL/GenBank/DDBJ databases">
        <title>Ethylene signaling mediates host invasion by parasitic plants.</title>
        <authorList>
            <person name="Yoshida S."/>
        </authorList>
    </citation>
    <scope>NUCLEOTIDE SEQUENCE</scope>
    <source>
        <strain evidence="8">Okayama</strain>
    </source>
</reference>
<dbReference type="Proteomes" id="UP000653305">
    <property type="component" value="Unassembled WGS sequence"/>
</dbReference>
<evidence type="ECO:0000256" key="6">
    <source>
        <dbReference type="ARBA" id="ARBA00023136"/>
    </source>
</evidence>
<keyword evidence="2" id="KW-0602">Photosynthesis</keyword>
<evidence type="ECO:0000256" key="5">
    <source>
        <dbReference type="ARBA" id="ARBA00022989"/>
    </source>
</evidence>
<evidence type="ECO:0000256" key="3">
    <source>
        <dbReference type="ARBA" id="ARBA00022553"/>
    </source>
</evidence>
<dbReference type="PANTHER" id="PTHR34469">
    <property type="entry name" value="PHOTOSYSTEM II REACTION CENTER PROTEIN H"/>
    <property type="match status" value="1"/>
</dbReference>
<keyword evidence="5" id="KW-1133">Transmembrane helix</keyword>
<keyword evidence="3" id="KW-0597">Phosphoprotein</keyword>
<dbReference type="GO" id="GO:0050821">
    <property type="term" value="P:protein stabilization"/>
    <property type="evidence" value="ECO:0007669"/>
    <property type="project" value="InterPro"/>
</dbReference>